<dbReference type="GO" id="GO:0051537">
    <property type="term" value="F:2 iron, 2 sulfur cluster binding"/>
    <property type="evidence" value="ECO:0007669"/>
    <property type="project" value="UniProtKB-KW"/>
</dbReference>
<sequence length="259" mass="28109">MRQTERMTITSHQRIADGIYEMKVTGERVKEMTSPGQFVHVKVDDGSELLLRRPLSICHVDEQTNELTLLYRAEGQGTKRLAQKARGETVDILGPLGQGFPLEAIASGETALLIGGGIGVPPLYYLAKRLKAKGCHVINVLGFQSAKDSFYYEQFSQLGTTYVATVDGTAGTKGFVTHVLDQEALSYNVVYSCGPTPMLKAVSERFIGERAFISMEERMGCGIGACFACVCHVTGDEAGTAYRKICTDGPVFPVGEVVL</sequence>
<dbReference type="Pfam" id="PF10418">
    <property type="entry name" value="DHODB_Fe-S_bind"/>
    <property type="match status" value="1"/>
</dbReference>
<dbReference type="InterPro" id="IPR017938">
    <property type="entry name" value="Riboflavin_synthase-like_b-brl"/>
</dbReference>
<comment type="cofactor">
    <cofactor evidence="15">
        <name>[2Fe-2S] cluster</name>
        <dbReference type="ChEBI" id="CHEBI:190135"/>
    </cofactor>
    <text evidence="15">Binds 1 [2Fe-2S] cluster per subunit.</text>
</comment>
<evidence type="ECO:0000256" key="9">
    <source>
        <dbReference type="ARBA" id="ARBA00022975"/>
    </source>
</evidence>
<evidence type="ECO:0000256" key="17">
    <source>
        <dbReference type="PIRSR" id="PIRSR006816-2"/>
    </source>
</evidence>
<evidence type="ECO:0000256" key="12">
    <source>
        <dbReference type="ARBA" id="ARBA00023014"/>
    </source>
</evidence>
<keyword evidence="12 15" id="KW-0411">Iron-sulfur</keyword>
<dbReference type="SUPFAM" id="SSF52343">
    <property type="entry name" value="Ferredoxin reductase-like, C-terminal NADP-linked domain"/>
    <property type="match status" value="1"/>
</dbReference>
<feature type="binding site" evidence="15 16">
    <location>
        <begin position="77"/>
        <end position="78"/>
    </location>
    <ligand>
        <name>FAD</name>
        <dbReference type="ChEBI" id="CHEBI:57692"/>
    </ligand>
</feature>
<comment type="function">
    <text evidence="15">Responsible for channeling the electrons from the oxidation of dihydroorotate from the FMN redox center in the PyrD type B subunit to the ultimate electron acceptor NAD(+).</text>
</comment>
<feature type="domain" description="FAD-binding FR-type" evidence="18">
    <location>
        <begin position="2"/>
        <end position="102"/>
    </location>
</feature>
<evidence type="ECO:0000256" key="1">
    <source>
        <dbReference type="ARBA" id="ARBA00004715"/>
    </source>
</evidence>
<feature type="binding site" evidence="15 17">
    <location>
        <position position="229"/>
    </location>
    <ligand>
        <name>[2Fe-2S] cluster</name>
        <dbReference type="ChEBI" id="CHEBI:190135"/>
    </ligand>
</feature>
<dbReference type="RefSeq" id="WP_053430922.1">
    <property type="nucleotide sequence ID" value="NZ_CP040441.1"/>
</dbReference>
<dbReference type="Gene3D" id="2.40.30.10">
    <property type="entry name" value="Translation factors"/>
    <property type="match status" value="1"/>
</dbReference>
<keyword evidence="6 15" id="KW-0001">2Fe-2S</keyword>
<keyword evidence="11 15" id="KW-0408">Iron</keyword>
<comment type="cofactor">
    <cofactor evidence="15 16">
        <name>FAD</name>
        <dbReference type="ChEBI" id="CHEBI:57692"/>
    </cofactor>
    <text evidence="15 16">Binds 1 FAD per subunit.</text>
</comment>
<gene>
    <name evidence="15" type="primary">pyrK</name>
    <name evidence="19" type="ORF">AMD02_07365</name>
</gene>
<evidence type="ECO:0000313" key="19">
    <source>
        <dbReference type="EMBL" id="KOO38699.1"/>
    </source>
</evidence>
<evidence type="ECO:0000256" key="16">
    <source>
        <dbReference type="PIRSR" id="PIRSR006816-1"/>
    </source>
</evidence>
<evidence type="ECO:0000259" key="18">
    <source>
        <dbReference type="PROSITE" id="PS51384"/>
    </source>
</evidence>
<feature type="binding site" evidence="15 17">
    <location>
        <position position="246"/>
    </location>
    <ligand>
        <name>[2Fe-2S] cluster</name>
        <dbReference type="ChEBI" id="CHEBI:190135"/>
    </ligand>
</feature>
<dbReference type="NCBIfam" id="NF000799">
    <property type="entry name" value="PRK00054.1-4"/>
    <property type="match status" value="1"/>
</dbReference>
<dbReference type="GO" id="GO:0044205">
    <property type="term" value="P:'de novo' UMP biosynthetic process"/>
    <property type="evidence" value="ECO:0007669"/>
    <property type="project" value="UniProtKB-UniRule"/>
</dbReference>
<evidence type="ECO:0000256" key="7">
    <source>
        <dbReference type="ARBA" id="ARBA00022723"/>
    </source>
</evidence>
<evidence type="ECO:0000256" key="13">
    <source>
        <dbReference type="ARBA" id="ARBA00069792"/>
    </source>
</evidence>
<dbReference type="Gene3D" id="3.40.50.80">
    <property type="entry name" value="Nucleotide-binding domain of ferredoxin-NADP reductase (FNR) module"/>
    <property type="match status" value="1"/>
</dbReference>
<evidence type="ECO:0000256" key="15">
    <source>
        <dbReference type="HAMAP-Rule" id="MF_01211"/>
    </source>
</evidence>
<evidence type="ECO:0000256" key="3">
    <source>
        <dbReference type="ARBA" id="ARBA00011669"/>
    </source>
</evidence>
<dbReference type="GO" id="GO:0050660">
    <property type="term" value="F:flavin adenine dinucleotide binding"/>
    <property type="evidence" value="ECO:0007669"/>
    <property type="project" value="InterPro"/>
</dbReference>
<accession>A0A0M0KIX1</accession>
<evidence type="ECO:0000256" key="2">
    <source>
        <dbReference type="ARBA" id="ARBA00006422"/>
    </source>
</evidence>
<dbReference type="InterPro" id="IPR050353">
    <property type="entry name" value="PyrK_electron_transfer"/>
</dbReference>
<dbReference type="HAMAP" id="MF_01211">
    <property type="entry name" value="DHODB_Fe_S_bind"/>
    <property type="match status" value="1"/>
</dbReference>
<feature type="binding site" evidence="15 16">
    <location>
        <begin position="70"/>
        <end position="72"/>
    </location>
    <ligand>
        <name>FAD</name>
        <dbReference type="ChEBI" id="CHEBI:57692"/>
    </ligand>
</feature>
<evidence type="ECO:0000256" key="14">
    <source>
        <dbReference type="ARBA" id="ARBA00082223"/>
    </source>
</evidence>
<comment type="caution">
    <text evidence="19">The sequence shown here is derived from an EMBL/GenBank/DDBJ whole genome shotgun (WGS) entry which is preliminary data.</text>
</comment>
<evidence type="ECO:0000256" key="8">
    <source>
        <dbReference type="ARBA" id="ARBA00022827"/>
    </source>
</evidence>
<comment type="pathway">
    <text evidence="1 15">Pyrimidine metabolism; UMP biosynthesis via de novo pathway; orotate from (S)-dihydroorotate (NAD(+) route): step 1/1.</text>
</comment>
<dbReference type="InterPro" id="IPR019480">
    <property type="entry name" value="Dihydroorotate_DH_Fe-S-bd"/>
</dbReference>
<protein>
    <recommendedName>
        <fullName evidence="13 15">Dihydroorotate dehydrogenase B (NAD(+)), electron transfer subunit</fullName>
    </recommendedName>
    <alternativeName>
        <fullName evidence="14 15">Dihydroorotate oxidase B, electron transfer subunit</fullName>
    </alternativeName>
</protein>
<dbReference type="EMBL" id="LILD01000001">
    <property type="protein sequence ID" value="KOO38699.1"/>
    <property type="molecule type" value="Genomic_DNA"/>
</dbReference>
<dbReference type="PATRIC" id="fig|136160.3.peg.1793"/>
<dbReference type="Gene3D" id="2.10.240.10">
    <property type="entry name" value="Dihydroorotate dehydrogenase, electron transfer subunit"/>
    <property type="match status" value="1"/>
</dbReference>
<keyword evidence="10 15" id="KW-0249">Electron transport</keyword>
<evidence type="ECO:0000256" key="6">
    <source>
        <dbReference type="ARBA" id="ARBA00022714"/>
    </source>
</evidence>
<dbReference type="GO" id="GO:0009055">
    <property type="term" value="F:electron transfer activity"/>
    <property type="evidence" value="ECO:0007669"/>
    <property type="project" value="UniProtKB-UniRule"/>
</dbReference>
<feature type="binding site" evidence="15 16">
    <location>
        <begin position="53"/>
        <end position="56"/>
    </location>
    <ligand>
        <name>FAD</name>
        <dbReference type="ChEBI" id="CHEBI:57692"/>
    </ligand>
</feature>
<keyword evidence="5 15" id="KW-0285">Flavoprotein</keyword>
<proteinExistence type="inferred from homology"/>
<dbReference type="SUPFAM" id="SSF63380">
    <property type="entry name" value="Riboflavin synthase domain-like"/>
    <property type="match status" value="1"/>
</dbReference>
<reference evidence="19" key="1">
    <citation type="submission" date="2015-08" db="EMBL/GenBank/DDBJ databases">
        <title>Complete DNA Sequence of Pseudomonas syringae pv. actinidiae, the Causal Agent of Kiwifruit Canker Disease.</title>
        <authorList>
            <person name="Rikkerink E.H.A."/>
            <person name="Fineran P.C."/>
        </authorList>
    </citation>
    <scope>NUCLEOTIDE SEQUENCE</scope>
    <source>
        <strain evidence="19">DSM 13666</strain>
    </source>
</reference>
<dbReference type="InterPro" id="IPR012165">
    <property type="entry name" value="Cyt_c3_hydrogenase_gsu"/>
</dbReference>
<evidence type="ECO:0000256" key="5">
    <source>
        <dbReference type="ARBA" id="ARBA00022630"/>
    </source>
</evidence>
<dbReference type="PROSITE" id="PS51384">
    <property type="entry name" value="FAD_FR"/>
    <property type="match status" value="1"/>
</dbReference>
<dbReference type="PANTHER" id="PTHR43513:SF3">
    <property type="entry name" value="DIHYDROOROTATE DEHYDROGENASE B (NAD(+)), ELECTRON TRANSFER SUBUNIT-RELATED"/>
    <property type="match status" value="1"/>
</dbReference>
<dbReference type="FunFam" id="3.40.50.80:FF:000017">
    <property type="entry name" value="Dihydroorotate dehydrogenase B (NAD(+)), electron transfer subunit"/>
    <property type="match status" value="1"/>
</dbReference>
<evidence type="ECO:0000256" key="10">
    <source>
        <dbReference type="ARBA" id="ARBA00022982"/>
    </source>
</evidence>
<dbReference type="InterPro" id="IPR037117">
    <property type="entry name" value="Dihydroorotate_DH_ele_sf"/>
</dbReference>
<keyword evidence="4 15" id="KW-0813">Transport</keyword>
<organism evidence="19">
    <name type="scientific">Halalkalibacterium halodurans</name>
    <name type="common">Bacillus halodurans</name>
    <dbReference type="NCBI Taxonomy" id="86665"/>
    <lineage>
        <taxon>Bacteria</taxon>
        <taxon>Bacillati</taxon>
        <taxon>Bacillota</taxon>
        <taxon>Bacilli</taxon>
        <taxon>Bacillales</taxon>
        <taxon>Bacillaceae</taxon>
        <taxon>Halalkalibacterium (ex Joshi et al. 2022)</taxon>
    </lineage>
</organism>
<comment type="similarity">
    <text evidence="2 15">Belongs to the PyrK family.</text>
</comment>
<feature type="binding site" evidence="15 17">
    <location>
        <position position="226"/>
    </location>
    <ligand>
        <name>[2Fe-2S] cluster</name>
        <dbReference type="ChEBI" id="CHEBI:190135"/>
    </ligand>
</feature>
<dbReference type="AlphaFoldDB" id="A0A0M0KIX1"/>
<dbReference type="InterPro" id="IPR001433">
    <property type="entry name" value="OxRdtase_FAD/NAD-bd"/>
</dbReference>
<dbReference type="GeneID" id="87598047"/>
<dbReference type="InterPro" id="IPR017927">
    <property type="entry name" value="FAD-bd_FR_type"/>
</dbReference>
<keyword evidence="7 15" id="KW-0479">Metal-binding</keyword>
<keyword evidence="9 15" id="KW-0665">Pyrimidine biosynthesis</keyword>
<comment type="subunit">
    <text evidence="3 15">Heterotetramer of 2 PyrK and 2 PyrD type B subunits.</text>
</comment>
<dbReference type="GO" id="GO:0016491">
    <property type="term" value="F:oxidoreductase activity"/>
    <property type="evidence" value="ECO:0007669"/>
    <property type="project" value="InterPro"/>
</dbReference>
<comment type="cofactor">
    <cofactor evidence="17">
        <name>[2Fe-2S] cluster</name>
        <dbReference type="ChEBI" id="CHEBI:190135"/>
    </cofactor>
    <text evidence="17">Binds 1 [2Fe-2S] cluster per subunit.</text>
</comment>
<dbReference type="UniPathway" id="UPA00070">
    <property type="reaction ID" value="UER00945"/>
</dbReference>
<feature type="binding site" evidence="15 17">
    <location>
        <position position="221"/>
    </location>
    <ligand>
        <name>[2Fe-2S] cluster</name>
        <dbReference type="ChEBI" id="CHEBI:190135"/>
    </ligand>
</feature>
<name>A0A0M0KIX1_ALKHA</name>
<dbReference type="FunFam" id="2.10.240.10:FF:000001">
    <property type="entry name" value="Dihydroorotate dehydrogenase B (NAD(+)), electron transfer subunit"/>
    <property type="match status" value="1"/>
</dbReference>
<dbReference type="InterPro" id="IPR023455">
    <property type="entry name" value="Dihydroorotate_DHASE_ETsu"/>
</dbReference>
<evidence type="ECO:0000256" key="4">
    <source>
        <dbReference type="ARBA" id="ARBA00022448"/>
    </source>
</evidence>
<dbReference type="Pfam" id="PF00175">
    <property type="entry name" value="NAD_binding_1"/>
    <property type="match status" value="1"/>
</dbReference>
<evidence type="ECO:0000256" key="11">
    <source>
        <dbReference type="ARBA" id="ARBA00023004"/>
    </source>
</evidence>
<dbReference type="GO" id="GO:0046872">
    <property type="term" value="F:metal ion binding"/>
    <property type="evidence" value="ECO:0007669"/>
    <property type="project" value="UniProtKB-KW"/>
</dbReference>
<keyword evidence="8 15" id="KW-0274">FAD</keyword>
<dbReference type="CDD" id="cd06218">
    <property type="entry name" value="DHOD_e_trans"/>
    <property type="match status" value="1"/>
</dbReference>
<dbReference type="PIRSF" id="PIRSF006816">
    <property type="entry name" value="Cyc3_hyd_g"/>
    <property type="match status" value="1"/>
</dbReference>
<dbReference type="PANTHER" id="PTHR43513">
    <property type="entry name" value="DIHYDROOROTATE DEHYDROGENASE B (NAD(+)), ELECTRON TRANSFER SUBUNIT"/>
    <property type="match status" value="1"/>
</dbReference>
<dbReference type="InterPro" id="IPR039261">
    <property type="entry name" value="FNR_nucleotide-bd"/>
</dbReference>